<sequence length="198" mass="21554">MHLSPAGRYLRHAWQAFLKNAWVLVLVVAAEKLLEAGIKKAGSFPMLALFLAAYFVLEPGIVSMFLAAERGEKLNAGDVLAGWQYGLKYFLASAANMVAVALGLVCLILPGVYVFYRFRLFPYFLVDRNCGILGSLGESWAATSGRVLQMVSLDLLGLVVYALGVLCLIVGIVPASAVYRLMWAKFYGEITTVPRAGL</sequence>
<organism evidence="2 3">
    <name type="scientific">Thermanaeromonas toyohensis ToBE</name>
    <dbReference type="NCBI Taxonomy" id="698762"/>
    <lineage>
        <taxon>Bacteria</taxon>
        <taxon>Bacillati</taxon>
        <taxon>Bacillota</taxon>
        <taxon>Clostridia</taxon>
        <taxon>Neomoorellales</taxon>
        <taxon>Neomoorellaceae</taxon>
        <taxon>Thermanaeromonas</taxon>
    </lineage>
</organism>
<accession>A0A1W1VSG6</accession>
<keyword evidence="1" id="KW-0472">Membrane</keyword>
<feature type="transmembrane region" description="Helical" evidence="1">
    <location>
        <begin position="158"/>
        <end position="179"/>
    </location>
</feature>
<dbReference type="Proteomes" id="UP000192569">
    <property type="component" value="Chromosome I"/>
</dbReference>
<keyword evidence="1" id="KW-1133">Transmembrane helix</keyword>
<keyword evidence="3" id="KW-1185">Reference proteome</keyword>
<proteinExistence type="predicted"/>
<evidence type="ECO:0000313" key="2">
    <source>
        <dbReference type="EMBL" id="SMB96170.1"/>
    </source>
</evidence>
<name>A0A1W1VSG6_9FIRM</name>
<dbReference type="AlphaFoldDB" id="A0A1W1VSG6"/>
<protein>
    <submittedName>
        <fullName evidence="2">Uncharacterized protein</fullName>
    </submittedName>
</protein>
<evidence type="ECO:0000256" key="1">
    <source>
        <dbReference type="SAM" id="Phobius"/>
    </source>
</evidence>
<evidence type="ECO:0000313" key="3">
    <source>
        <dbReference type="Proteomes" id="UP000192569"/>
    </source>
</evidence>
<reference evidence="2 3" key="1">
    <citation type="submission" date="2017-04" db="EMBL/GenBank/DDBJ databases">
        <authorList>
            <person name="Afonso C.L."/>
            <person name="Miller P.J."/>
            <person name="Scott M.A."/>
            <person name="Spackman E."/>
            <person name="Goraichik I."/>
            <person name="Dimitrov K.M."/>
            <person name="Suarez D.L."/>
            <person name="Swayne D.E."/>
        </authorList>
    </citation>
    <scope>NUCLEOTIDE SEQUENCE [LARGE SCALE GENOMIC DNA]</scope>
    <source>
        <strain evidence="2 3">ToBE</strain>
    </source>
</reference>
<dbReference type="EMBL" id="LT838272">
    <property type="protein sequence ID" value="SMB96170.1"/>
    <property type="molecule type" value="Genomic_DNA"/>
</dbReference>
<feature type="transmembrane region" description="Helical" evidence="1">
    <location>
        <begin position="44"/>
        <end position="68"/>
    </location>
</feature>
<dbReference type="STRING" id="698762.SAMN00808754_1415"/>
<feature type="transmembrane region" description="Helical" evidence="1">
    <location>
        <begin position="89"/>
        <end position="116"/>
    </location>
</feature>
<gene>
    <name evidence="2" type="ORF">SAMN00808754_1415</name>
</gene>
<keyword evidence="1" id="KW-0812">Transmembrane</keyword>